<name>A0A835J699_9ROSI</name>
<proteinExistence type="predicted"/>
<keyword evidence="2" id="KW-1185">Reference proteome</keyword>
<protein>
    <submittedName>
        <fullName evidence="1">Uncharacterized protein</fullName>
    </submittedName>
</protein>
<accession>A0A835J699</accession>
<gene>
    <name evidence="1" type="ORF">SADUNF_Sadunf19G0088800</name>
</gene>
<sequence>MHMMPLLLNDGWHHMENIFFLEQNILSFFLSLYPYHMLNFCCRTSRCSSGCAHQESSAAYRTWDREAALSLLNYLPLALANKELFPNSFFIYKQVYPVPYA</sequence>
<dbReference type="EMBL" id="JADGMS010000019">
    <property type="protein sequence ID" value="KAF9661630.1"/>
    <property type="molecule type" value="Genomic_DNA"/>
</dbReference>
<evidence type="ECO:0000313" key="2">
    <source>
        <dbReference type="Proteomes" id="UP000657918"/>
    </source>
</evidence>
<dbReference type="Proteomes" id="UP000657918">
    <property type="component" value="Unassembled WGS sequence"/>
</dbReference>
<organism evidence="1 2">
    <name type="scientific">Salix dunnii</name>
    <dbReference type="NCBI Taxonomy" id="1413687"/>
    <lineage>
        <taxon>Eukaryota</taxon>
        <taxon>Viridiplantae</taxon>
        <taxon>Streptophyta</taxon>
        <taxon>Embryophyta</taxon>
        <taxon>Tracheophyta</taxon>
        <taxon>Spermatophyta</taxon>
        <taxon>Magnoliopsida</taxon>
        <taxon>eudicotyledons</taxon>
        <taxon>Gunneridae</taxon>
        <taxon>Pentapetalae</taxon>
        <taxon>rosids</taxon>
        <taxon>fabids</taxon>
        <taxon>Malpighiales</taxon>
        <taxon>Salicaceae</taxon>
        <taxon>Saliceae</taxon>
        <taxon>Salix</taxon>
    </lineage>
</organism>
<comment type="caution">
    <text evidence="1">The sequence shown here is derived from an EMBL/GenBank/DDBJ whole genome shotgun (WGS) entry which is preliminary data.</text>
</comment>
<evidence type="ECO:0000313" key="1">
    <source>
        <dbReference type="EMBL" id="KAF9661630.1"/>
    </source>
</evidence>
<dbReference type="AlphaFoldDB" id="A0A835J699"/>
<reference evidence="1 2" key="1">
    <citation type="submission" date="2020-10" db="EMBL/GenBank/DDBJ databases">
        <title>Plant Genome Project.</title>
        <authorList>
            <person name="Zhang R.-G."/>
        </authorList>
    </citation>
    <scope>NUCLEOTIDE SEQUENCE [LARGE SCALE GENOMIC DNA]</scope>
    <source>
        <strain evidence="1">FAFU-HL-1</strain>
        <tissue evidence="1">Leaf</tissue>
    </source>
</reference>